<evidence type="ECO:0000259" key="7">
    <source>
        <dbReference type="Pfam" id="PF24997"/>
    </source>
</evidence>
<evidence type="ECO:0000256" key="2">
    <source>
        <dbReference type="ARBA" id="ARBA00006677"/>
    </source>
</evidence>
<dbReference type="GO" id="GO:0000811">
    <property type="term" value="C:GINS complex"/>
    <property type="evidence" value="ECO:0000318"/>
    <property type="project" value="GO_Central"/>
</dbReference>
<dbReference type="eggNOG" id="KOG3303">
    <property type="taxonomic scope" value="Eukaryota"/>
</dbReference>
<protein>
    <submittedName>
        <fullName evidence="8">Uncharacterized protein</fullName>
    </submittedName>
</protein>
<feature type="coiled-coil region" evidence="5">
    <location>
        <begin position="26"/>
        <end position="53"/>
    </location>
</feature>
<keyword evidence="9" id="KW-1185">Reference proteome</keyword>
<keyword evidence="3" id="KW-0235">DNA replication</keyword>
<dbReference type="PANTHER" id="PTHR12914:SF2">
    <property type="entry name" value="DNA REPLICATION COMPLEX GINS PROTEIN PSF1"/>
    <property type="match status" value="1"/>
</dbReference>
<evidence type="ECO:0000256" key="5">
    <source>
        <dbReference type="SAM" id="Coils"/>
    </source>
</evidence>
<evidence type="ECO:0000256" key="1">
    <source>
        <dbReference type="ARBA" id="ARBA00004123"/>
    </source>
</evidence>
<comment type="subcellular location">
    <subcellularLocation>
        <location evidence="1">Nucleus</location>
    </subcellularLocation>
</comment>
<dbReference type="InterPro" id="IPR036224">
    <property type="entry name" value="GINS_bundle-like_dom_sf"/>
</dbReference>
<evidence type="ECO:0000313" key="9">
    <source>
        <dbReference type="Proteomes" id="UP000001514"/>
    </source>
</evidence>
<dbReference type="InterPro" id="IPR021151">
    <property type="entry name" value="GINS_A"/>
</dbReference>
<dbReference type="Gene3D" id="1.20.58.1030">
    <property type="match status" value="1"/>
</dbReference>
<sequence length="195" mass="22506">MFGRKGAQLCVELLHTEEDQLSRFNNDLFEQVLNETSEHFEQLEARLTKMHEEGLDAQTTKNADFYGGLTHHTSILRNKRCLLAYIYHRAQTVQRLRWQLGAVLPDDIQSKLSYSEKNYFKQYSDSLGVYMSSIDLDLSVDLSPPKDPYIQVKVLENVGNVYLDDQSTSLLRNSIHLIKRSEAEPLISQVRLLCL</sequence>
<dbReference type="SUPFAM" id="SSF158573">
    <property type="entry name" value="GINS helical bundle-like"/>
    <property type="match status" value="1"/>
</dbReference>
<dbReference type="Gramene" id="EFJ32578">
    <property type="protein sequence ID" value="EFJ32578"/>
    <property type="gene ID" value="SELMODRAFT_85641"/>
</dbReference>
<feature type="domain" description="GINS subunit" evidence="6">
    <location>
        <begin position="59"/>
        <end position="134"/>
    </location>
</feature>
<proteinExistence type="inferred from homology"/>
<dbReference type="InterPro" id="IPR056783">
    <property type="entry name" value="PSF1_C"/>
</dbReference>
<keyword evidence="5" id="KW-0175">Coiled coil</keyword>
<accession>D8R606</accession>
<dbReference type="OrthoDB" id="10252587at2759"/>
<dbReference type="PANTHER" id="PTHR12914">
    <property type="entry name" value="PARTNER OF SLD5"/>
    <property type="match status" value="1"/>
</dbReference>
<dbReference type="KEGG" id="smo:SELMODRAFT_85641"/>
<evidence type="ECO:0000313" key="8">
    <source>
        <dbReference type="EMBL" id="EFJ32578.1"/>
    </source>
</evidence>
<dbReference type="AlphaFoldDB" id="D8R606"/>
<gene>
    <name evidence="8" type="ORF">SELMODRAFT_85641</name>
</gene>
<comment type="similarity">
    <text evidence="2">Belongs to the GINS1/PSF1 family.</text>
</comment>
<dbReference type="EMBL" id="GL377572">
    <property type="protein sequence ID" value="EFJ32578.1"/>
    <property type="molecule type" value="Genomic_DNA"/>
</dbReference>
<evidence type="ECO:0000256" key="4">
    <source>
        <dbReference type="ARBA" id="ARBA00023242"/>
    </source>
</evidence>
<name>D8R606_SELML</name>
<dbReference type="Pfam" id="PF05916">
    <property type="entry name" value="Sld5"/>
    <property type="match status" value="1"/>
</dbReference>
<evidence type="ECO:0000256" key="3">
    <source>
        <dbReference type="ARBA" id="ARBA00022705"/>
    </source>
</evidence>
<dbReference type="OMA" id="MFCEKAT"/>
<reference evidence="8 9" key="1">
    <citation type="journal article" date="2011" name="Science">
        <title>The Selaginella genome identifies genetic changes associated with the evolution of vascular plants.</title>
        <authorList>
            <person name="Banks J.A."/>
            <person name="Nishiyama T."/>
            <person name="Hasebe M."/>
            <person name="Bowman J.L."/>
            <person name="Gribskov M."/>
            <person name="dePamphilis C."/>
            <person name="Albert V.A."/>
            <person name="Aono N."/>
            <person name="Aoyama T."/>
            <person name="Ambrose B.A."/>
            <person name="Ashton N.W."/>
            <person name="Axtell M.J."/>
            <person name="Barker E."/>
            <person name="Barker M.S."/>
            <person name="Bennetzen J.L."/>
            <person name="Bonawitz N.D."/>
            <person name="Chapple C."/>
            <person name="Cheng C."/>
            <person name="Correa L.G."/>
            <person name="Dacre M."/>
            <person name="DeBarry J."/>
            <person name="Dreyer I."/>
            <person name="Elias M."/>
            <person name="Engstrom E.M."/>
            <person name="Estelle M."/>
            <person name="Feng L."/>
            <person name="Finet C."/>
            <person name="Floyd S.K."/>
            <person name="Frommer W.B."/>
            <person name="Fujita T."/>
            <person name="Gramzow L."/>
            <person name="Gutensohn M."/>
            <person name="Harholt J."/>
            <person name="Hattori M."/>
            <person name="Heyl A."/>
            <person name="Hirai T."/>
            <person name="Hiwatashi Y."/>
            <person name="Ishikawa M."/>
            <person name="Iwata M."/>
            <person name="Karol K.G."/>
            <person name="Koehler B."/>
            <person name="Kolukisaoglu U."/>
            <person name="Kubo M."/>
            <person name="Kurata T."/>
            <person name="Lalonde S."/>
            <person name="Li K."/>
            <person name="Li Y."/>
            <person name="Litt A."/>
            <person name="Lyons E."/>
            <person name="Manning G."/>
            <person name="Maruyama T."/>
            <person name="Michael T.P."/>
            <person name="Mikami K."/>
            <person name="Miyazaki S."/>
            <person name="Morinaga S."/>
            <person name="Murata T."/>
            <person name="Mueller-Roeber B."/>
            <person name="Nelson D.R."/>
            <person name="Obara M."/>
            <person name="Oguri Y."/>
            <person name="Olmstead R.G."/>
            <person name="Onodera N."/>
            <person name="Petersen B.L."/>
            <person name="Pils B."/>
            <person name="Prigge M."/>
            <person name="Rensing S.A."/>
            <person name="Riano-Pachon D.M."/>
            <person name="Roberts A.W."/>
            <person name="Sato Y."/>
            <person name="Scheller H.V."/>
            <person name="Schulz B."/>
            <person name="Schulz C."/>
            <person name="Shakirov E.V."/>
            <person name="Shibagaki N."/>
            <person name="Shinohara N."/>
            <person name="Shippen D.E."/>
            <person name="Soerensen I."/>
            <person name="Sotooka R."/>
            <person name="Sugimoto N."/>
            <person name="Sugita M."/>
            <person name="Sumikawa N."/>
            <person name="Tanurdzic M."/>
            <person name="Theissen G."/>
            <person name="Ulvskov P."/>
            <person name="Wakazuki S."/>
            <person name="Weng J.K."/>
            <person name="Willats W.W."/>
            <person name="Wipf D."/>
            <person name="Wolf P.G."/>
            <person name="Yang L."/>
            <person name="Zimmer A.D."/>
            <person name="Zhu Q."/>
            <person name="Mitros T."/>
            <person name="Hellsten U."/>
            <person name="Loque D."/>
            <person name="Otillar R."/>
            <person name="Salamov A."/>
            <person name="Schmutz J."/>
            <person name="Shapiro H."/>
            <person name="Lindquist E."/>
            <person name="Lucas S."/>
            <person name="Rokhsar D."/>
            <person name="Grigoriev I.V."/>
        </authorList>
    </citation>
    <scope>NUCLEOTIDE SEQUENCE [LARGE SCALE GENOMIC DNA]</scope>
</reference>
<keyword evidence="4" id="KW-0539">Nucleus</keyword>
<dbReference type="InParanoid" id="D8R606"/>
<dbReference type="FunCoup" id="D8R606">
    <property type="interactions" value="2655"/>
</dbReference>
<dbReference type="STRING" id="88036.D8R606"/>
<organism evidence="9">
    <name type="scientific">Selaginella moellendorffii</name>
    <name type="common">Spikemoss</name>
    <dbReference type="NCBI Taxonomy" id="88036"/>
    <lineage>
        <taxon>Eukaryota</taxon>
        <taxon>Viridiplantae</taxon>
        <taxon>Streptophyta</taxon>
        <taxon>Embryophyta</taxon>
        <taxon>Tracheophyta</taxon>
        <taxon>Lycopodiopsida</taxon>
        <taxon>Selaginellales</taxon>
        <taxon>Selaginellaceae</taxon>
        <taxon>Selaginella</taxon>
    </lineage>
</organism>
<dbReference type="Proteomes" id="UP000001514">
    <property type="component" value="Unassembled WGS sequence"/>
</dbReference>
<dbReference type="GO" id="GO:1902983">
    <property type="term" value="P:DNA strand elongation involved in mitotic DNA replication"/>
    <property type="evidence" value="ECO:0000318"/>
    <property type="project" value="GO_Central"/>
</dbReference>
<dbReference type="Pfam" id="PF24997">
    <property type="entry name" value="PSF1_C"/>
    <property type="match status" value="1"/>
</dbReference>
<dbReference type="HOGENOM" id="CLU_079191_2_1_1"/>
<dbReference type="CDD" id="cd11710">
    <property type="entry name" value="GINS_A_psf1"/>
    <property type="match status" value="1"/>
</dbReference>
<feature type="domain" description="DNA replication complex GINS protein PSF1 C-terminal" evidence="7">
    <location>
        <begin position="146"/>
        <end position="192"/>
    </location>
</feature>
<dbReference type="InterPro" id="IPR005339">
    <property type="entry name" value="GINS_Psf1"/>
</dbReference>
<evidence type="ECO:0000259" key="6">
    <source>
        <dbReference type="Pfam" id="PF05916"/>
    </source>
</evidence>